<dbReference type="CDD" id="cd11397">
    <property type="entry name" value="bHLHzip_MITF_like"/>
    <property type="match status" value="1"/>
</dbReference>
<dbReference type="InterPro" id="IPR011598">
    <property type="entry name" value="bHLH_dom"/>
</dbReference>
<keyword evidence="4" id="KW-0238">DNA-binding</keyword>
<keyword evidence="7" id="KW-0175">Coiled coil</keyword>
<dbReference type="InterPro" id="IPR036638">
    <property type="entry name" value="HLH_DNA-bd_sf"/>
</dbReference>
<dbReference type="GO" id="GO:0046983">
    <property type="term" value="F:protein dimerization activity"/>
    <property type="evidence" value="ECO:0007669"/>
    <property type="project" value="InterPro"/>
</dbReference>
<evidence type="ECO:0000256" key="2">
    <source>
        <dbReference type="ARBA" id="ARBA00008289"/>
    </source>
</evidence>
<keyword evidence="3" id="KW-0805">Transcription regulation</keyword>
<dbReference type="EMBL" id="CAJFCJ010000006">
    <property type="protein sequence ID" value="CAD5115253.1"/>
    <property type="molecule type" value="Genomic_DNA"/>
</dbReference>
<keyword evidence="5" id="KW-0804">Transcription</keyword>
<evidence type="ECO:0000313" key="9">
    <source>
        <dbReference type="EMBL" id="CAD5115253.1"/>
    </source>
</evidence>
<dbReference type="Proteomes" id="UP000549394">
    <property type="component" value="Unassembled WGS sequence"/>
</dbReference>
<evidence type="ECO:0000256" key="3">
    <source>
        <dbReference type="ARBA" id="ARBA00023015"/>
    </source>
</evidence>
<evidence type="ECO:0000259" key="8">
    <source>
        <dbReference type="PROSITE" id="PS50888"/>
    </source>
</evidence>
<feature type="coiled-coil region" evidence="7">
    <location>
        <begin position="346"/>
        <end position="373"/>
    </location>
</feature>
<comment type="similarity">
    <text evidence="2">Belongs to the MiT/TFE family.</text>
</comment>
<keyword evidence="6" id="KW-0539">Nucleus</keyword>
<evidence type="ECO:0000256" key="5">
    <source>
        <dbReference type="ARBA" id="ARBA00023163"/>
    </source>
</evidence>
<dbReference type="SMART" id="SM00353">
    <property type="entry name" value="HLH"/>
    <property type="match status" value="1"/>
</dbReference>
<dbReference type="Gene3D" id="4.10.280.10">
    <property type="entry name" value="Helix-loop-helix DNA-binding domain"/>
    <property type="match status" value="1"/>
</dbReference>
<dbReference type="SUPFAM" id="SSF47459">
    <property type="entry name" value="HLH, helix-loop-helix DNA-binding domain"/>
    <property type="match status" value="1"/>
</dbReference>
<protein>
    <submittedName>
        <fullName evidence="9">DgyrCDS4249</fullName>
    </submittedName>
</protein>
<dbReference type="GO" id="GO:0000981">
    <property type="term" value="F:DNA-binding transcription factor activity, RNA polymerase II-specific"/>
    <property type="evidence" value="ECO:0007669"/>
    <property type="project" value="TreeGrafter"/>
</dbReference>
<dbReference type="PANTHER" id="PTHR45776">
    <property type="entry name" value="MIP04163P"/>
    <property type="match status" value="1"/>
</dbReference>
<keyword evidence="10" id="KW-1185">Reference proteome</keyword>
<evidence type="ECO:0000256" key="4">
    <source>
        <dbReference type="ARBA" id="ARBA00023125"/>
    </source>
</evidence>
<gene>
    <name evidence="9" type="ORF">DGYR_LOCUS4006</name>
</gene>
<dbReference type="PANTHER" id="PTHR45776:SF2">
    <property type="entry name" value="MIP04163P"/>
    <property type="match status" value="1"/>
</dbReference>
<evidence type="ECO:0000256" key="1">
    <source>
        <dbReference type="ARBA" id="ARBA00004123"/>
    </source>
</evidence>
<name>A0A7I8VGE0_9ANNE</name>
<dbReference type="GO" id="GO:0005634">
    <property type="term" value="C:nucleus"/>
    <property type="evidence" value="ECO:0007669"/>
    <property type="project" value="UniProtKB-SubCell"/>
</dbReference>
<dbReference type="OrthoDB" id="6242697at2759"/>
<organism evidence="9 10">
    <name type="scientific">Dimorphilus gyrociliatus</name>
    <dbReference type="NCBI Taxonomy" id="2664684"/>
    <lineage>
        <taxon>Eukaryota</taxon>
        <taxon>Metazoa</taxon>
        <taxon>Spiralia</taxon>
        <taxon>Lophotrochozoa</taxon>
        <taxon>Annelida</taxon>
        <taxon>Polychaeta</taxon>
        <taxon>Polychaeta incertae sedis</taxon>
        <taxon>Dinophilidae</taxon>
        <taxon>Dimorphilus</taxon>
    </lineage>
</organism>
<dbReference type="Pfam" id="PF15951">
    <property type="entry name" value="MITF_TFEB_C_3_N"/>
    <property type="match status" value="1"/>
</dbReference>
<proteinExistence type="inferred from homology"/>
<reference evidence="9 10" key="1">
    <citation type="submission" date="2020-08" db="EMBL/GenBank/DDBJ databases">
        <authorList>
            <person name="Hejnol A."/>
        </authorList>
    </citation>
    <scope>NUCLEOTIDE SEQUENCE [LARGE SCALE GENOMIC DNA]</scope>
</reference>
<dbReference type="GO" id="GO:0000978">
    <property type="term" value="F:RNA polymerase II cis-regulatory region sequence-specific DNA binding"/>
    <property type="evidence" value="ECO:0007669"/>
    <property type="project" value="TreeGrafter"/>
</dbReference>
<dbReference type="InterPro" id="IPR031867">
    <property type="entry name" value="MiT/TFE_N"/>
</dbReference>
<dbReference type="PROSITE" id="PS50888">
    <property type="entry name" value="BHLH"/>
    <property type="match status" value="1"/>
</dbReference>
<dbReference type="Pfam" id="PF00010">
    <property type="entry name" value="HLH"/>
    <property type="match status" value="1"/>
</dbReference>
<dbReference type="AlphaFoldDB" id="A0A7I8VGE0"/>
<feature type="domain" description="BHLH" evidence="8">
    <location>
        <begin position="290"/>
        <end position="346"/>
    </location>
</feature>
<comment type="caution">
    <text evidence="9">The sequence shown here is derived from an EMBL/GenBank/DDBJ whole genome shotgun (WGS) entry which is preliminary data.</text>
</comment>
<evidence type="ECO:0000256" key="7">
    <source>
        <dbReference type="SAM" id="Coils"/>
    </source>
</evidence>
<comment type="subcellular location">
    <subcellularLocation>
        <location evidence="1">Nucleus</location>
    </subcellularLocation>
</comment>
<evidence type="ECO:0000313" key="10">
    <source>
        <dbReference type="Proteomes" id="UP000549394"/>
    </source>
</evidence>
<sequence length="444" mass="51172">MNEVISYSSNNNCQGYWNNCEYESCWIPQGQLSNEVYYGQYEHLNNYAYQNTYESNNSNSYWYRNETDLRNVSVSSRTQLKNLLMRQKYLTEERQRPYGTNAKKFSSEPLKIAAQIKDVPPDILQVHTKLQNPTRGFLEDKRKEQIQRYVNGEFNKNGGVVSSSAHASSAGAVKVVATNLKTGCSSAPDIGIEEASEVDDTYNLLDDLISLDGIENSIDPEAIEPFHLQLAQSANTYDRDYNEEMNTATHSCPADIEKDVRLFSGGRRRSEVRTQFSGEDDMKNYQKELERKFNHNQIERRRRYNINDRIKELGTLLPRRNDTTFNDLKQNKGSILKASVDYIRKLQDDQRRLKAIEDQNRHMEATNRKLILRMQDMERMMTVHGISNASGTSSNEMLEEVLGNIRNPILKSEPKEDISTSVDEIMDDHNPLCSSDPMFSTFDQ</sequence>
<accession>A0A7I8VGE0</accession>
<evidence type="ECO:0000256" key="6">
    <source>
        <dbReference type="ARBA" id="ARBA00023242"/>
    </source>
</evidence>